<dbReference type="VEuPathDB" id="FungiDB:MMYC01_206924"/>
<name>A0A175VWT1_9PEZI</name>
<dbReference type="Pfam" id="PF21936">
    <property type="entry name" value="Pcf11_C"/>
    <property type="match status" value="1"/>
</dbReference>
<dbReference type="GO" id="GO:0031124">
    <property type="term" value="P:mRNA 3'-end processing"/>
    <property type="evidence" value="ECO:0007669"/>
    <property type="project" value="InterPro"/>
</dbReference>
<keyword evidence="4" id="KW-1185">Reference proteome</keyword>
<dbReference type="CDD" id="cd16982">
    <property type="entry name" value="CID_Pcf11"/>
    <property type="match status" value="1"/>
</dbReference>
<dbReference type="SUPFAM" id="SSF48464">
    <property type="entry name" value="ENTH/VHS domain"/>
    <property type="match status" value="1"/>
</dbReference>
<feature type="domain" description="CID" evidence="2">
    <location>
        <begin position="4"/>
        <end position="142"/>
    </location>
</feature>
<dbReference type="InterPro" id="IPR054127">
    <property type="entry name" value="Pcf11_C"/>
</dbReference>
<dbReference type="EMBL" id="LCTW02000235">
    <property type="protein sequence ID" value="KXX75998.1"/>
    <property type="molecule type" value="Genomic_DNA"/>
</dbReference>
<dbReference type="GO" id="GO:0005737">
    <property type="term" value="C:cytoplasm"/>
    <property type="evidence" value="ECO:0007669"/>
    <property type="project" value="TreeGrafter"/>
</dbReference>
<feature type="compositionally biased region" description="Pro residues" evidence="1">
    <location>
        <begin position="429"/>
        <end position="439"/>
    </location>
</feature>
<evidence type="ECO:0000313" key="4">
    <source>
        <dbReference type="Proteomes" id="UP000078237"/>
    </source>
</evidence>
<accession>A0A175VWT1</accession>
<dbReference type="FunFam" id="1.25.40.90:FF:000016">
    <property type="entry name" value="mRNA cleavage factor complex component Pcf11"/>
    <property type="match status" value="1"/>
</dbReference>
<organism evidence="3 4">
    <name type="scientific">Madurella mycetomatis</name>
    <dbReference type="NCBI Taxonomy" id="100816"/>
    <lineage>
        <taxon>Eukaryota</taxon>
        <taxon>Fungi</taxon>
        <taxon>Dikarya</taxon>
        <taxon>Ascomycota</taxon>
        <taxon>Pezizomycotina</taxon>
        <taxon>Sordariomycetes</taxon>
        <taxon>Sordariomycetidae</taxon>
        <taxon>Sordariales</taxon>
        <taxon>Sordariales incertae sedis</taxon>
        <taxon>Madurella</taxon>
    </lineage>
</organism>
<gene>
    <name evidence="3" type="ORF">MMYC01_206924</name>
</gene>
<feature type="compositionally biased region" description="Low complexity" evidence="1">
    <location>
        <begin position="149"/>
        <end position="162"/>
    </location>
</feature>
<feature type="region of interest" description="Disordered" evidence="1">
    <location>
        <begin position="632"/>
        <end position="670"/>
    </location>
</feature>
<evidence type="ECO:0000259" key="2">
    <source>
        <dbReference type="PROSITE" id="PS51391"/>
    </source>
</evidence>
<dbReference type="Gene3D" id="1.25.40.90">
    <property type="match status" value="1"/>
</dbReference>
<dbReference type="Proteomes" id="UP000078237">
    <property type="component" value="Unassembled WGS sequence"/>
</dbReference>
<dbReference type="InterPro" id="IPR021605">
    <property type="entry name" value="Pcf11_Clp1-ID"/>
</dbReference>
<evidence type="ECO:0000256" key="1">
    <source>
        <dbReference type="SAM" id="MobiDB-lite"/>
    </source>
</evidence>
<dbReference type="InterPro" id="IPR047415">
    <property type="entry name" value="Pcf11_CID"/>
</dbReference>
<dbReference type="Pfam" id="PF04818">
    <property type="entry name" value="CID"/>
    <property type="match status" value="1"/>
</dbReference>
<dbReference type="GO" id="GO:0005849">
    <property type="term" value="C:mRNA cleavage factor complex"/>
    <property type="evidence" value="ECO:0007669"/>
    <property type="project" value="InterPro"/>
</dbReference>
<dbReference type="InterPro" id="IPR045154">
    <property type="entry name" value="PCF11-like"/>
</dbReference>
<dbReference type="PROSITE" id="PS51391">
    <property type="entry name" value="CID"/>
    <property type="match status" value="1"/>
</dbReference>
<feature type="compositionally biased region" description="Pro residues" evidence="1">
    <location>
        <begin position="448"/>
        <end position="461"/>
    </location>
</feature>
<evidence type="ECO:0000313" key="3">
    <source>
        <dbReference type="EMBL" id="KXX75998.1"/>
    </source>
</evidence>
<feature type="region of interest" description="Disordered" evidence="1">
    <location>
        <begin position="422"/>
        <end position="467"/>
    </location>
</feature>
<dbReference type="AlphaFoldDB" id="A0A175VWT1"/>
<dbReference type="InterPro" id="IPR006569">
    <property type="entry name" value="CID_dom"/>
</dbReference>
<feature type="region of interest" description="Disordered" evidence="1">
    <location>
        <begin position="149"/>
        <end position="251"/>
    </location>
</feature>
<dbReference type="STRING" id="100816.A0A175VWT1"/>
<dbReference type="GO" id="GO:0000993">
    <property type="term" value="F:RNA polymerase II complex binding"/>
    <property type="evidence" value="ECO:0007669"/>
    <property type="project" value="InterPro"/>
</dbReference>
<dbReference type="GO" id="GO:0003729">
    <property type="term" value="F:mRNA binding"/>
    <property type="evidence" value="ECO:0007669"/>
    <property type="project" value="InterPro"/>
</dbReference>
<dbReference type="OrthoDB" id="343582at2759"/>
<reference evidence="3 4" key="1">
    <citation type="journal article" date="2016" name="Genome Announc.">
        <title>Genome Sequence of Madurella mycetomatis mm55, Isolated from a Human Mycetoma Case in Sudan.</title>
        <authorList>
            <person name="Smit S."/>
            <person name="Derks M.F."/>
            <person name="Bervoets S."/>
            <person name="Fahal A."/>
            <person name="van Leeuwen W."/>
            <person name="van Belkum A."/>
            <person name="van de Sande W.W."/>
        </authorList>
    </citation>
    <scope>NUCLEOTIDE SEQUENCE [LARGE SCALE GENOMIC DNA]</scope>
    <source>
        <strain evidence="4">mm55</strain>
    </source>
</reference>
<dbReference type="Pfam" id="PF11526">
    <property type="entry name" value="Pfc11_Clp1_ID"/>
    <property type="match status" value="1"/>
</dbReference>
<feature type="region of interest" description="Disordered" evidence="1">
    <location>
        <begin position="346"/>
        <end position="365"/>
    </location>
</feature>
<comment type="caution">
    <text evidence="3">The sequence shown here is derived from an EMBL/GenBank/DDBJ whole genome shotgun (WGS) entry which is preliminary data.</text>
</comment>
<dbReference type="GO" id="GO:0006369">
    <property type="term" value="P:termination of RNA polymerase II transcription"/>
    <property type="evidence" value="ECO:0007669"/>
    <property type="project" value="InterPro"/>
</dbReference>
<feature type="compositionally biased region" description="Polar residues" evidence="1">
    <location>
        <begin position="655"/>
        <end position="664"/>
    </location>
</feature>
<protein>
    <submittedName>
        <fullName evidence="3">Protein PCF11</fullName>
    </submittedName>
</protein>
<dbReference type="SMART" id="SM00582">
    <property type="entry name" value="RPR"/>
    <property type="match status" value="1"/>
</dbReference>
<dbReference type="InterPro" id="IPR008942">
    <property type="entry name" value="ENTH_VHS"/>
</dbReference>
<sequence length="754" mass="80971">MADNAADVAEDYRQALEDLTMNSRIEIATLTNIARENANHGLAIAEVLQNHIKKVSPSRTLPALYVLDSVVKNVPTPYALYFGPKLYSIFMGAYTKVDNATRRKMDEMLKTWKEPVPGSISTRPVFPIEQVRPIENALMAARNAAFAAQQSSFQGQQQLLRGRGPVPSRDTPTPPTARPYQPPPHGQPPFPPSNGQHPDAALPQQPYPMRPVNGPNAIPHRTTPQPAPSAGALPPYQQPAGRDVYGTPQPGISIDKLKDDIQQLIIAEKAEFAQDPLDTSKQTRLKALLDLQTIIQSQETPQDQLMIIRDRVAELAVNMRSQSQPRPAVTAGPAVSAVAAAPHLTHAGTPYTTPTPPVVSQQPTPVPPAALAAVAAALARPPSTAAAPPAAPPPPAGGGSVSIDALFGQGALATLIAGATRRSVTPQQAPTPQPPPAVLPPATAALRSPPPQRPAEPPQPAAAPSANPSALLAMLRQSGLIGSAAGPAPAAPAAPAAAPVAALPGMGGLTPPPNTSLQLKPASLKIFRPHLIAQLHEELGPPCTQCGRRFKTDEEGRRKKTAHMDWHFRVHQRITEAEKRGQHRSWYVDELVSLPLLPLTSFVITVSSPNNQDWIRSREAIDTDYVAPQDLVSSSLPDLDDTTMAKRPAGGGKSVASSRAQQQYLPVPEDSSRVNNTCPICQERFEMKWLDEAQEWVWTDAVRVGERVYHASCHREAAGSMAYSQRPTPERVLGKRKAEDEVGGFRGKMKMEGY</sequence>
<feature type="compositionally biased region" description="Pro residues" evidence="1">
    <location>
        <begin position="172"/>
        <end position="192"/>
    </location>
</feature>
<dbReference type="PANTHER" id="PTHR15921:SF3">
    <property type="entry name" value="PRE-MRNA CLEAVAGE COMPLEX 2 PROTEIN PCF11"/>
    <property type="match status" value="1"/>
</dbReference>
<feature type="region of interest" description="Disordered" evidence="1">
    <location>
        <begin position="383"/>
        <end position="402"/>
    </location>
</feature>
<proteinExistence type="predicted"/>
<dbReference type="PANTHER" id="PTHR15921">
    <property type="entry name" value="PRE-MRNA CLEAVAGE COMPLEX II"/>
    <property type="match status" value="1"/>
</dbReference>